<evidence type="ECO:0000256" key="1">
    <source>
        <dbReference type="ARBA" id="ARBA00004328"/>
    </source>
</evidence>
<dbReference type="InterPro" id="IPR005563">
    <property type="entry name" value="A_protein"/>
</dbReference>
<comment type="similarity">
    <text evidence="7">Belongs to the Leviviricetes maturation protein family.</text>
</comment>
<keyword evidence="4" id="KW-0946">Virion</keyword>
<evidence type="ECO:0000256" key="5">
    <source>
        <dbReference type="ARBA" id="ARBA00023104"/>
    </source>
</evidence>
<evidence type="ECO:0000256" key="2">
    <source>
        <dbReference type="ARBA" id="ARBA00022581"/>
    </source>
</evidence>
<evidence type="ECO:0000256" key="6">
    <source>
        <dbReference type="ARBA" id="ARBA00023296"/>
    </source>
</evidence>
<evidence type="ECO:0000313" key="8">
    <source>
        <dbReference type="EMBL" id="QDH87799.1"/>
    </source>
</evidence>
<dbReference type="EMBL" id="MN033635">
    <property type="protein sequence ID" value="QDH87799.1"/>
    <property type="molecule type" value="Genomic_RNA"/>
</dbReference>
<evidence type="ECO:0000256" key="4">
    <source>
        <dbReference type="ARBA" id="ARBA00022844"/>
    </source>
</evidence>
<evidence type="ECO:0008006" key="9">
    <source>
        <dbReference type="Google" id="ProtNLM"/>
    </source>
</evidence>
<evidence type="ECO:0000256" key="7">
    <source>
        <dbReference type="ARBA" id="ARBA00035110"/>
    </source>
</evidence>
<sequence>RKGAAGDKHHQECLGQGTQVRFSKEILLELSRSLLLRRHEMPSKQVPCLGPNNFSGDIFANRSNTVYPGVKSGTKVYGWRQKIKAGSNAGSPYQSDRYFVDRASPLGGSQTVVYTNYAKTTTYATYALTYSGFASDLQYGEFSHLGGVPGDAEAQALSRMYDKIRSEAYGANGLLFLGELRETIHLIRHPLSTLESETRKYLSALKSARRDVQKRVHRRKSESDRFFVKRRLDAVKNAVSGTWLEFQFGVQPLIHDIADLASTSIDLIYGRDDKIRLRAKSTDKVYKASASSTLIPWTFGVQLKQSYDWSTTAGVQYVVGMKRTLDAPTTGLEYAARRFGFQIQNFIPTAYELMPYSFLIDYFVNVGDVLEAACTDTSNVSWVVRTQRQSTVKNFREEVGGFRFAPSTDPDFWTKSQGGKLDSLRSVRHVTTTRTIPDSLGLPPLTVSMPGIDSGKWLNIAALLGQSRGFRFK</sequence>
<dbReference type="GO" id="GO:0044423">
    <property type="term" value="C:virion component"/>
    <property type="evidence" value="ECO:0007669"/>
    <property type="project" value="UniProtKB-KW"/>
</dbReference>
<evidence type="ECO:0000256" key="3">
    <source>
        <dbReference type="ARBA" id="ARBA00022804"/>
    </source>
</evidence>
<keyword evidence="3" id="KW-1161">Viral attachment to host cell</keyword>
<gene>
    <name evidence="8" type="ORF">H4Bulk46665_000001</name>
</gene>
<proteinExistence type="inferred from homology"/>
<comment type="subcellular location">
    <subcellularLocation>
        <location evidence="1">Virion</location>
    </subcellularLocation>
</comment>
<organism evidence="8">
    <name type="scientific">Leviviridae sp</name>
    <dbReference type="NCBI Taxonomy" id="2027243"/>
    <lineage>
        <taxon>Viruses</taxon>
        <taxon>Riboviria</taxon>
        <taxon>Orthornavirae</taxon>
        <taxon>Lenarviricota</taxon>
        <taxon>Leviviricetes</taxon>
        <taxon>Norzivirales</taxon>
        <taxon>Fiersviridae</taxon>
    </lineage>
</organism>
<name>A0A514D2J6_9VIRU</name>
<protein>
    <recommendedName>
        <fullName evidence="9">Maturation</fullName>
    </recommendedName>
</protein>
<keyword evidence="2" id="KW-0945">Host-virus interaction</keyword>
<keyword evidence="6" id="KW-1160">Virus entry into host cell</keyword>
<feature type="non-terminal residue" evidence="8">
    <location>
        <position position="1"/>
    </location>
</feature>
<keyword evidence="5" id="KW-1175">Viral attachment to host cell pilus</keyword>
<reference evidence="8" key="1">
    <citation type="submission" date="2019-05" db="EMBL/GenBank/DDBJ databases">
        <title>Metatranscriptomic reconstruction reveals RNA viruses with the potential to shape carbon cycling in soil.</title>
        <authorList>
            <person name="Starr E.P."/>
            <person name="Nuccio E."/>
            <person name="Pett-Ridge J."/>
            <person name="Banfield J.F."/>
            <person name="Firestone M.K."/>
        </authorList>
    </citation>
    <scope>NUCLEOTIDE SEQUENCE</scope>
    <source>
        <strain evidence="8">H4_Bulk_46_scaffold_665</strain>
    </source>
</reference>
<dbReference type="GO" id="GO:0039666">
    <property type="term" value="P:virion attachment to host cell pilus"/>
    <property type="evidence" value="ECO:0007669"/>
    <property type="project" value="UniProtKB-KW"/>
</dbReference>
<accession>A0A514D2J6</accession>
<dbReference type="Pfam" id="PF03863">
    <property type="entry name" value="Phage_mat-A"/>
    <property type="match status" value="1"/>
</dbReference>